<dbReference type="EMBL" id="FNGY01000006">
    <property type="protein sequence ID" value="SDN12860.1"/>
    <property type="molecule type" value="Genomic_DNA"/>
</dbReference>
<reference evidence="2" key="1">
    <citation type="submission" date="2016-10" db="EMBL/GenBank/DDBJ databases">
        <authorList>
            <person name="Varghese N."/>
            <person name="Submissions S."/>
        </authorList>
    </citation>
    <scope>NUCLEOTIDE SEQUENCE [LARGE SCALE GENOMIC DNA]</scope>
    <source>
        <strain evidence="2">DSM 19110</strain>
    </source>
</reference>
<dbReference type="RefSeq" id="WP_074609495.1">
    <property type="nucleotide sequence ID" value="NZ_FNGY01000006.1"/>
</dbReference>
<organism evidence="1 2">
    <name type="scientific">Pedobacter steynii</name>
    <dbReference type="NCBI Taxonomy" id="430522"/>
    <lineage>
        <taxon>Bacteria</taxon>
        <taxon>Pseudomonadati</taxon>
        <taxon>Bacteroidota</taxon>
        <taxon>Sphingobacteriia</taxon>
        <taxon>Sphingobacteriales</taxon>
        <taxon>Sphingobacteriaceae</taxon>
        <taxon>Pedobacter</taxon>
    </lineage>
</organism>
<proteinExistence type="predicted"/>
<sequence length="69" mass="7707">MLKLKNAQSLSRTDMKNLMGGNNDNAAKALCPEFCFLDENTGERFCGGDKQCVSYRCNPNSNQYGYKCV</sequence>
<keyword evidence="2" id="KW-1185">Reference proteome</keyword>
<dbReference type="Proteomes" id="UP000183200">
    <property type="component" value="Unassembled WGS sequence"/>
</dbReference>
<dbReference type="AlphaFoldDB" id="A0A1G9YUR1"/>
<name>A0A1G9YUR1_9SPHI</name>
<gene>
    <name evidence="1" type="ORF">SAMN05421820_106242</name>
</gene>
<accession>A0A1G9YUR1</accession>
<dbReference type="OrthoDB" id="9886555at2"/>
<evidence type="ECO:0000313" key="1">
    <source>
        <dbReference type="EMBL" id="SDN12860.1"/>
    </source>
</evidence>
<protein>
    <submittedName>
        <fullName evidence="1">Uncharacterized protein</fullName>
    </submittedName>
</protein>
<evidence type="ECO:0000313" key="2">
    <source>
        <dbReference type="Proteomes" id="UP000183200"/>
    </source>
</evidence>